<proteinExistence type="predicted"/>
<gene>
    <name evidence="1" type="ORF">ACFQ4A_08575</name>
</gene>
<protein>
    <recommendedName>
        <fullName evidence="3">Type I-B CRISPR-associated protein Cas8b1/Cst1</fullName>
    </recommendedName>
</protein>
<evidence type="ECO:0008006" key="3">
    <source>
        <dbReference type="Google" id="ProtNLM"/>
    </source>
</evidence>
<keyword evidence="2" id="KW-1185">Reference proteome</keyword>
<name>A0ABW3ZTI7_9BACI</name>
<organism evidence="1 2">
    <name type="scientific">Lentibacillus salinarum</name>
    <dbReference type="NCBI Taxonomy" id="446820"/>
    <lineage>
        <taxon>Bacteria</taxon>
        <taxon>Bacillati</taxon>
        <taxon>Bacillota</taxon>
        <taxon>Bacilli</taxon>
        <taxon>Bacillales</taxon>
        <taxon>Bacillaceae</taxon>
        <taxon>Lentibacillus</taxon>
    </lineage>
</organism>
<comment type="caution">
    <text evidence="1">The sequence shown here is derived from an EMBL/GenBank/DDBJ whole genome shotgun (WGS) entry which is preliminary data.</text>
</comment>
<sequence>MDRMEVSMNEWALTQGMVGYKRILESYGVNVPTTHDGFTITKEQLEVLPDAFFDYFLKKYSVANRHEQVLKSWHSRWKNGEEKYKSNLNKRLKDIETKVDKYFKEYEFGWNVIDNVEHYRSEKTYKEETDEWLDDIIAGIHTKEIDEKLTCNAFKAIYFQPYFGQVSFLNVVHNSKNVEEQKALFEKDFIQPVIDEWNLLYAIDENELNTVHQLLQNSEHKSLAVLKRPFKKLSTDEMKQYINEEILKCSLTDFRLGLFSFEESVFSPLALSLKNALNSTWNSEGNNFFPISALAKLLLFCAPAGATISNGKSVFVQFDGSFDQIYQTNEHYSTESDDNISFDEVIFDLVTEQKLRADMLIKNYLIVEYESDYQAKKTLLDYMILTPNLIHLFEKHNKLFGYLFYKNRIAFIKYLLKNIDTKVFIFETLRDKVKNNYSPLEVMFMTILRHYNEFYLKEGVNYMDPEKQQKYIWVLYKSAENVRNKIGLKKAQGIAYRLLNSVQAGNRNTFMDTVMRIYISNDLEMPSLLLEALHENNMDFETIANAWISGLISKPNEEGEVKNG</sequence>
<evidence type="ECO:0000313" key="1">
    <source>
        <dbReference type="EMBL" id="MFD1361710.1"/>
    </source>
</evidence>
<dbReference type="EMBL" id="JBHTNH010000017">
    <property type="protein sequence ID" value="MFD1361710.1"/>
    <property type="molecule type" value="Genomic_DNA"/>
</dbReference>
<reference evidence="2" key="1">
    <citation type="journal article" date="2019" name="Int. J. Syst. Evol. Microbiol.">
        <title>The Global Catalogue of Microorganisms (GCM) 10K type strain sequencing project: providing services to taxonomists for standard genome sequencing and annotation.</title>
        <authorList>
            <consortium name="The Broad Institute Genomics Platform"/>
            <consortium name="The Broad Institute Genome Sequencing Center for Infectious Disease"/>
            <person name="Wu L."/>
            <person name="Ma J."/>
        </authorList>
    </citation>
    <scope>NUCLEOTIDE SEQUENCE [LARGE SCALE GENOMIC DNA]</scope>
    <source>
        <strain evidence="2">CCUG 54822</strain>
    </source>
</reference>
<evidence type="ECO:0000313" key="2">
    <source>
        <dbReference type="Proteomes" id="UP001597178"/>
    </source>
</evidence>
<accession>A0ABW3ZTI7</accession>
<dbReference type="RefSeq" id="WP_382399542.1">
    <property type="nucleotide sequence ID" value="NZ_JBHTNH010000017.1"/>
</dbReference>
<dbReference type="Proteomes" id="UP001597178">
    <property type="component" value="Unassembled WGS sequence"/>
</dbReference>